<evidence type="ECO:0000313" key="3">
    <source>
        <dbReference type="Proteomes" id="UP000789570"/>
    </source>
</evidence>
<comment type="caution">
    <text evidence="2">The sequence shown here is derived from an EMBL/GenBank/DDBJ whole genome shotgun (WGS) entry which is preliminary data.</text>
</comment>
<keyword evidence="3" id="KW-1185">Reference proteome</keyword>
<keyword evidence="1" id="KW-1133">Transmembrane helix</keyword>
<name>A0A9N9CS99_9GLOM</name>
<evidence type="ECO:0000256" key="1">
    <source>
        <dbReference type="SAM" id="Phobius"/>
    </source>
</evidence>
<evidence type="ECO:0000313" key="2">
    <source>
        <dbReference type="EMBL" id="CAG8612471.1"/>
    </source>
</evidence>
<proteinExistence type="predicted"/>
<reference evidence="2" key="1">
    <citation type="submission" date="2021-06" db="EMBL/GenBank/DDBJ databases">
        <authorList>
            <person name="Kallberg Y."/>
            <person name="Tangrot J."/>
            <person name="Rosling A."/>
        </authorList>
    </citation>
    <scope>NUCLEOTIDE SEQUENCE</scope>
    <source>
        <strain evidence="2">UK204</strain>
    </source>
</reference>
<accession>A0A9N9CS99</accession>
<dbReference type="AlphaFoldDB" id="A0A9N9CS99"/>
<keyword evidence="1" id="KW-0812">Transmembrane</keyword>
<dbReference type="Proteomes" id="UP000789570">
    <property type="component" value="Unassembled WGS sequence"/>
</dbReference>
<feature type="transmembrane region" description="Helical" evidence="1">
    <location>
        <begin position="37"/>
        <end position="58"/>
    </location>
</feature>
<sequence>MSKLLDPDLLDTTLFDLSDTIADFDDNDDNFTKLDTAAVLDVVVAVLYVLSVIVAVVFDVAEDTPTDNTGDSLP</sequence>
<keyword evidence="1" id="KW-0472">Membrane</keyword>
<gene>
    <name evidence="2" type="ORF">FCALED_LOCUS9143</name>
</gene>
<dbReference type="EMBL" id="CAJVPQ010002913">
    <property type="protein sequence ID" value="CAG8612471.1"/>
    <property type="molecule type" value="Genomic_DNA"/>
</dbReference>
<organism evidence="2 3">
    <name type="scientific">Funneliformis caledonium</name>
    <dbReference type="NCBI Taxonomy" id="1117310"/>
    <lineage>
        <taxon>Eukaryota</taxon>
        <taxon>Fungi</taxon>
        <taxon>Fungi incertae sedis</taxon>
        <taxon>Mucoromycota</taxon>
        <taxon>Glomeromycotina</taxon>
        <taxon>Glomeromycetes</taxon>
        <taxon>Glomerales</taxon>
        <taxon>Glomeraceae</taxon>
        <taxon>Funneliformis</taxon>
    </lineage>
</organism>
<protein>
    <submittedName>
        <fullName evidence="2">216_t:CDS:1</fullName>
    </submittedName>
</protein>